<keyword evidence="3" id="KW-1185">Reference proteome</keyword>
<feature type="compositionally biased region" description="Basic and acidic residues" evidence="1">
    <location>
        <begin position="21"/>
        <end position="31"/>
    </location>
</feature>
<dbReference type="EMBL" id="KV454211">
    <property type="protein sequence ID" value="ODQ58620.1"/>
    <property type="molecule type" value="Genomic_DNA"/>
</dbReference>
<proteinExistence type="predicted"/>
<feature type="compositionally biased region" description="Basic and acidic residues" evidence="1">
    <location>
        <begin position="248"/>
        <end position="259"/>
    </location>
</feature>
<sequence length="496" mass="56958">MSQNLTEYLSRRANGNGNVKSEQKTQVKEQEGNDDNGSSVVLEKNNGNKNGWESLEVLTKNFHDTKTLPPPLSPTLPNVYGGDELKLEIPKMLSPTLPDIFNEKKSNGSSIKQPVPQRPSGKIRIEDDEDEDSASSEEINEIKVEEKIPNPPVKRKSFEKIEHFGVHSYKLTETTNSKSLLLTLHIPSYYKNKRQKVSKPIGLGIKRVPEKSSSVVTEKSNNDHQQKVKKASIFKTSSKDPSPPTSASHKDSTKDSKLDHTSLMAKNEEYLLIAKEKKHRGDEQRTKNLKFSLACFLDSIIIYLVGFNYEDQSRRLLKKLYNDKTWLSLISLIDHALKLSTDNGIVDVAGLCLQIKAVVYEHVCKILDEFIQLNNVKRRKAKTDADILKIDDNLVNHFKNFSRYKELSKRSFIQSERYLSVFKIQRKYPSVFEFFENQPERNRLIKDVDFFLDPTRDSIQLPINTGVSLKEICAYSLKVIKQWCQDEQVKYNDWTF</sequence>
<dbReference type="GeneID" id="30202092"/>
<name>A0A1E3P053_WICAA</name>
<feature type="region of interest" description="Disordered" evidence="1">
    <location>
        <begin position="1"/>
        <end position="52"/>
    </location>
</feature>
<protein>
    <submittedName>
        <fullName evidence="2">Uncharacterized protein</fullName>
    </submittedName>
</protein>
<dbReference type="STRING" id="683960.A0A1E3P053"/>
<dbReference type="Proteomes" id="UP000094112">
    <property type="component" value="Unassembled WGS sequence"/>
</dbReference>
<feature type="region of interest" description="Disordered" evidence="1">
    <location>
        <begin position="210"/>
        <end position="259"/>
    </location>
</feature>
<feature type="compositionally biased region" description="Polar residues" evidence="1">
    <location>
        <begin position="1"/>
        <end position="20"/>
    </location>
</feature>
<gene>
    <name evidence="2" type="ORF">WICANDRAFT_79167</name>
</gene>
<dbReference type="OrthoDB" id="284473at2759"/>
<evidence type="ECO:0000256" key="1">
    <source>
        <dbReference type="SAM" id="MobiDB-lite"/>
    </source>
</evidence>
<dbReference type="RefSeq" id="XP_019037827.1">
    <property type="nucleotide sequence ID" value="XM_019184846.1"/>
</dbReference>
<organism evidence="2 3">
    <name type="scientific">Wickerhamomyces anomalus (strain ATCC 58044 / CBS 1984 / NCYC 433 / NRRL Y-366-8)</name>
    <name type="common">Yeast</name>
    <name type="synonym">Hansenula anomala</name>
    <dbReference type="NCBI Taxonomy" id="683960"/>
    <lineage>
        <taxon>Eukaryota</taxon>
        <taxon>Fungi</taxon>
        <taxon>Dikarya</taxon>
        <taxon>Ascomycota</taxon>
        <taxon>Saccharomycotina</taxon>
        <taxon>Saccharomycetes</taxon>
        <taxon>Phaffomycetales</taxon>
        <taxon>Wickerhamomycetaceae</taxon>
        <taxon>Wickerhamomyces</taxon>
    </lineage>
</organism>
<feature type="region of interest" description="Disordered" evidence="1">
    <location>
        <begin position="99"/>
        <end position="141"/>
    </location>
</feature>
<accession>A0A1E3P053</accession>
<feature type="compositionally biased region" description="Polar residues" evidence="1">
    <location>
        <begin position="35"/>
        <end position="51"/>
    </location>
</feature>
<feature type="compositionally biased region" description="Acidic residues" evidence="1">
    <location>
        <begin position="126"/>
        <end position="139"/>
    </location>
</feature>
<evidence type="ECO:0000313" key="2">
    <source>
        <dbReference type="EMBL" id="ODQ58620.1"/>
    </source>
</evidence>
<evidence type="ECO:0000313" key="3">
    <source>
        <dbReference type="Proteomes" id="UP000094112"/>
    </source>
</evidence>
<reference evidence="2 3" key="1">
    <citation type="journal article" date="2016" name="Proc. Natl. Acad. Sci. U.S.A.">
        <title>Comparative genomics of biotechnologically important yeasts.</title>
        <authorList>
            <person name="Riley R."/>
            <person name="Haridas S."/>
            <person name="Wolfe K.H."/>
            <person name="Lopes M.R."/>
            <person name="Hittinger C.T."/>
            <person name="Goeker M."/>
            <person name="Salamov A.A."/>
            <person name="Wisecaver J.H."/>
            <person name="Long T.M."/>
            <person name="Calvey C.H."/>
            <person name="Aerts A.L."/>
            <person name="Barry K.W."/>
            <person name="Choi C."/>
            <person name="Clum A."/>
            <person name="Coughlan A.Y."/>
            <person name="Deshpande S."/>
            <person name="Douglass A.P."/>
            <person name="Hanson S.J."/>
            <person name="Klenk H.-P."/>
            <person name="LaButti K.M."/>
            <person name="Lapidus A."/>
            <person name="Lindquist E.A."/>
            <person name="Lipzen A.M."/>
            <person name="Meier-Kolthoff J.P."/>
            <person name="Ohm R.A."/>
            <person name="Otillar R.P."/>
            <person name="Pangilinan J.L."/>
            <person name="Peng Y."/>
            <person name="Rokas A."/>
            <person name="Rosa C.A."/>
            <person name="Scheuner C."/>
            <person name="Sibirny A.A."/>
            <person name="Slot J.C."/>
            <person name="Stielow J.B."/>
            <person name="Sun H."/>
            <person name="Kurtzman C.P."/>
            <person name="Blackwell M."/>
            <person name="Grigoriev I.V."/>
            <person name="Jeffries T.W."/>
        </authorList>
    </citation>
    <scope>NUCLEOTIDE SEQUENCE [LARGE SCALE GENOMIC DNA]</scope>
    <source>
        <strain evidence="3">ATCC 58044 / CBS 1984 / NCYC 433 / NRRL Y-366-8</strain>
    </source>
</reference>
<dbReference type="AlphaFoldDB" id="A0A1E3P053"/>